<evidence type="ECO:0000313" key="2">
    <source>
        <dbReference type="EMBL" id="MFC0564165.1"/>
    </source>
</evidence>
<organism evidence="2 3">
    <name type="scientific">Plantactinospora siamensis</name>
    <dbReference type="NCBI Taxonomy" id="555372"/>
    <lineage>
        <taxon>Bacteria</taxon>
        <taxon>Bacillati</taxon>
        <taxon>Actinomycetota</taxon>
        <taxon>Actinomycetes</taxon>
        <taxon>Micromonosporales</taxon>
        <taxon>Micromonosporaceae</taxon>
        <taxon>Plantactinospora</taxon>
    </lineage>
</organism>
<evidence type="ECO:0000313" key="3">
    <source>
        <dbReference type="Proteomes" id="UP001589894"/>
    </source>
</evidence>
<reference evidence="2 3" key="1">
    <citation type="submission" date="2024-09" db="EMBL/GenBank/DDBJ databases">
        <authorList>
            <person name="Sun Q."/>
            <person name="Mori K."/>
        </authorList>
    </citation>
    <scope>NUCLEOTIDE SEQUENCE [LARGE SCALE GENOMIC DNA]</scope>
    <source>
        <strain evidence="2 3">TBRC 2205</strain>
    </source>
</reference>
<proteinExistence type="predicted"/>
<protein>
    <submittedName>
        <fullName evidence="2">Uncharacterized protein</fullName>
    </submittedName>
</protein>
<dbReference type="Proteomes" id="UP001589894">
    <property type="component" value="Unassembled WGS sequence"/>
</dbReference>
<sequence>MSESSEEQVMQQPEPSPAEVEEATRTLVPATVAGMPPTAQVFWAVVNANGTLARGFGVVSSIRLGVGAYQVVFSHDVTRSAFLATQGFAGSVGAAPDGAVTVVGRAGLATGVFVTTYNTAGVLTDRAFHLGVLS</sequence>
<dbReference type="RefSeq" id="WP_377337105.1">
    <property type="nucleotide sequence ID" value="NZ_JBHLUE010000004.1"/>
</dbReference>
<comment type="caution">
    <text evidence="2">The sequence shown here is derived from an EMBL/GenBank/DDBJ whole genome shotgun (WGS) entry which is preliminary data.</text>
</comment>
<accession>A0ABV6NTR8</accession>
<evidence type="ECO:0000256" key="1">
    <source>
        <dbReference type="SAM" id="MobiDB-lite"/>
    </source>
</evidence>
<dbReference type="EMBL" id="JBHLUE010000004">
    <property type="protein sequence ID" value="MFC0564165.1"/>
    <property type="molecule type" value="Genomic_DNA"/>
</dbReference>
<name>A0ABV6NTR8_9ACTN</name>
<feature type="region of interest" description="Disordered" evidence="1">
    <location>
        <begin position="1"/>
        <end position="23"/>
    </location>
</feature>
<gene>
    <name evidence="2" type="ORF">ACFFHU_08305</name>
</gene>
<keyword evidence="3" id="KW-1185">Reference proteome</keyword>